<dbReference type="HAMAP" id="MF_00558">
    <property type="entry name" value="Succ_CoA_beta"/>
    <property type="match status" value="1"/>
</dbReference>
<dbReference type="Pfam" id="PF00549">
    <property type="entry name" value="Ligase_CoA"/>
    <property type="match status" value="1"/>
</dbReference>
<keyword evidence="5 7" id="KW-0547">Nucleotide-binding</keyword>
<evidence type="ECO:0000256" key="1">
    <source>
        <dbReference type="ARBA" id="ARBA00009182"/>
    </source>
</evidence>
<dbReference type="GO" id="GO:0006104">
    <property type="term" value="P:succinyl-CoA metabolic process"/>
    <property type="evidence" value="ECO:0007669"/>
    <property type="project" value="TreeGrafter"/>
</dbReference>
<comment type="similarity">
    <text evidence="1 7">Belongs to the succinate/malate CoA ligase beta subunit family.</text>
</comment>
<dbReference type="STRING" id="29542.A6070_14565"/>
<comment type="function">
    <text evidence="7">Succinyl-CoA synthetase functions in the citric acid cycle (TCA), coupling the hydrolysis of succinyl-CoA to the synthesis of either ATP or GTP and thus represents the only step of substrate-level phosphorylation in the TCA. The beta subunit provides nucleotide specificity of the enzyme and binds the substrate succinate, while the binding sites for coenzyme A and phosphate are found in the alpha subunit.</text>
</comment>
<dbReference type="InterPro" id="IPR011761">
    <property type="entry name" value="ATP-grasp"/>
</dbReference>
<dbReference type="PROSITE" id="PS50975">
    <property type="entry name" value="ATP_GRASP"/>
    <property type="match status" value="1"/>
</dbReference>
<dbReference type="GO" id="GO:0042709">
    <property type="term" value="C:succinate-CoA ligase complex"/>
    <property type="evidence" value="ECO:0007669"/>
    <property type="project" value="TreeGrafter"/>
</dbReference>
<dbReference type="Gene3D" id="3.40.50.261">
    <property type="entry name" value="Succinyl-CoA synthetase domains"/>
    <property type="match status" value="1"/>
</dbReference>
<dbReference type="Proteomes" id="UP000182264">
    <property type="component" value="Chromosome"/>
</dbReference>
<dbReference type="GO" id="GO:0005829">
    <property type="term" value="C:cytosol"/>
    <property type="evidence" value="ECO:0007669"/>
    <property type="project" value="TreeGrafter"/>
</dbReference>
<evidence type="ECO:0000256" key="4">
    <source>
        <dbReference type="ARBA" id="ARBA00022723"/>
    </source>
</evidence>
<feature type="binding site" evidence="7">
    <location>
        <begin position="320"/>
        <end position="322"/>
    </location>
    <ligand>
        <name>substrate</name>
        <note>ligand shared with subunit alpha</note>
    </ligand>
</feature>
<dbReference type="SUPFAM" id="SSF56059">
    <property type="entry name" value="Glutathione synthetase ATP-binding domain-like"/>
    <property type="match status" value="1"/>
</dbReference>
<dbReference type="InterPro" id="IPR005811">
    <property type="entry name" value="SUCC_ACL_C"/>
</dbReference>
<evidence type="ECO:0000313" key="11">
    <source>
        <dbReference type="Proteomes" id="UP000182264"/>
    </source>
</evidence>
<comment type="pathway">
    <text evidence="7">Carbohydrate metabolism; tricarboxylic acid cycle; succinate from succinyl-CoA (ligase route): step 1/1.</text>
</comment>
<comment type="cofactor">
    <cofactor evidence="7">
        <name>Mg(2+)</name>
        <dbReference type="ChEBI" id="CHEBI:18420"/>
    </cofactor>
    <text evidence="7">Binds 1 Mg(2+) ion per subunit.</text>
</comment>
<feature type="binding site" evidence="7">
    <location>
        <position position="106"/>
    </location>
    <ligand>
        <name>ATP</name>
        <dbReference type="ChEBI" id="CHEBI:30616"/>
    </ligand>
</feature>
<dbReference type="Pfam" id="PF08442">
    <property type="entry name" value="ATP-grasp_2"/>
    <property type="match status" value="1"/>
</dbReference>
<feature type="binding site" evidence="7">
    <location>
        <begin position="52"/>
        <end position="54"/>
    </location>
    <ligand>
        <name>ATP</name>
        <dbReference type="ChEBI" id="CHEBI:30616"/>
    </ligand>
</feature>
<comment type="catalytic activity">
    <reaction evidence="7">
        <text>GTP + succinate + CoA = succinyl-CoA + GDP + phosphate</text>
        <dbReference type="Rhea" id="RHEA:22120"/>
        <dbReference type="ChEBI" id="CHEBI:30031"/>
        <dbReference type="ChEBI" id="CHEBI:37565"/>
        <dbReference type="ChEBI" id="CHEBI:43474"/>
        <dbReference type="ChEBI" id="CHEBI:57287"/>
        <dbReference type="ChEBI" id="CHEBI:57292"/>
        <dbReference type="ChEBI" id="CHEBI:58189"/>
    </reaction>
</comment>
<feature type="binding site" evidence="7">
    <location>
        <position position="98"/>
    </location>
    <ligand>
        <name>ATP</name>
        <dbReference type="ChEBI" id="CHEBI:30616"/>
    </ligand>
</feature>
<dbReference type="UniPathway" id="UPA00223">
    <property type="reaction ID" value="UER00999"/>
</dbReference>
<dbReference type="FunFam" id="3.30.1490.20:FF:000002">
    <property type="entry name" value="Succinate--CoA ligase [ADP-forming] subunit beta"/>
    <property type="match status" value="1"/>
</dbReference>
<dbReference type="SUPFAM" id="SSF52210">
    <property type="entry name" value="Succinyl-CoA synthetase domains"/>
    <property type="match status" value="1"/>
</dbReference>
<evidence type="ECO:0000256" key="6">
    <source>
        <dbReference type="ARBA" id="ARBA00022842"/>
    </source>
</evidence>
<evidence type="ECO:0000256" key="2">
    <source>
        <dbReference type="ARBA" id="ARBA00022532"/>
    </source>
</evidence>
<feature type="binding site" evidence="7">
    <location>
        <position position="45"/>
    </location>
    <ligand>
        <name>ATP</name>
        <dbReference type="ChEBI" id="CHEBI:30616"/>
    </ligand>
</feature>
<dbReference type="InterPro" id="IPR016102">
    <property type="entry name" value="Succinyl-CoA_synth-like"/>
</dbReference>
<proteinExistence type="inferred from homology"/>
<dbReference type="FunFam" id="3.30.470.20:FF:000002">
    <property type="entry name" value="Succinate--CoA ligase [ADP-forming] subunit beta"/>
    <property type="match status" value="1"/>
</dbReference>
<dbReference type="KEGG" id="pace:A6070_14565"/>
<feature type="binding site" evidence="7">
    <location>
        <position position="212"/>
    </location>
    <ligand>
        <name>Mg(2+)</name>
        <dbReference type="ChEBI" id="CHEBI:18420"/>
    </ligand>
</feature>
<dbReference type="Gene3D" id="3.30.1490.20">
    <property type="entry name" value="ATP-grasp fold, A domain"/>
    <property type="match status" value="1"/>
</dbReference>
<feature type="binding site" evidence="7">
    <location>
        <position position="198"/>
    </location>
    <ligand>
        <name>Mg(2+)</name>
        <dbReference type="ChEBI" id="CHEBI:18420"/>
    </ligand>
</feature>
<reference evidence="10 11" key="1">
    <citation type="journal article" date="2017" name="Genome Announc.">
        <title>Complete Genome Sequences of Two Acetylene-Fermenting Pelobacter acetylenicus Strains.</title>
        <authorList>
            <person name="Sutton J.M."/>
            <person name="Baesman S.M."/>
            <person name="Fierst J.L."/>
            <person name="Poret-Peterson A.T."/>
            <person name="Oremland R.S."/>
            <person name="Dunlap D.S."/>
            <person name="Akob D.M."/>
        </authorList>
    </citation>
    <scope>NUCLEOTIDE SEQUENCE [LARGE SCALE GENOMIC DNA]</scope>
    <source>
        <strain evidence="10 11">DSM 3247</strain>
    </source>
</reference>
<dbReference type="GO" id="GO:0004775">
    <property type="term" value="F:succinate-CoA ligase (ADP-forming) activity"/>
    <property type="evidence" value="ECO:0007669"/>
    <property type="project" value="UniProtKB-UniRule"/>
</dbReference>
<evidence type="ECO:0000256" key="7">
    <source>
        <dbReference type="HAMAP-Rule" id="MF_00558"/>
    </source>
</evidence>
<evidence type="ECO:0000256" key="5">
    <source>
        <dbReference type="ARBA" id="ARBA00022741"/>
    </source>
</evidence>
<sequence length="388" mass="41371">MKMHEYQAKELLQGYGIPVPRARLVDSADAAALAAKALGGACVVKAQIYAGGRGKAGGVVRVDSADAARVLAGRLLDSHLVTSQTGEAGLPVNSLLVEELVAVRREMYLSVTLDRGAGRYCLIASAEGGVDIEQLARQSPRLVRRVVVDPLIGLRAFHARDIARFLGLEGRVAETATSMILSLYQCFQDKDASLIEINPLVVTEDERLLAMDAKFTVDDSALFRQPALSALRDDRQFEPLEVRAAASDIAYIKMDGRIGCLVNGAGLAMATLDMLAECGGQPANFLDVGGGADQGKVVEAFRILLEDPMVAGILVNIFGGIMRCDLIAESLVAAAQEKDCRLPIVVRMAGARREEGRKLLEGSALNIVWQDCLESAARTIVGRIAASA</sequence>
<dbReference type="AlphaFoldDB" id="A0A1L3GF69"/>
<dbReference type="OrthoDB" id="9802602at2"/>
<dbReference type="InterPro" id="IPR017866">
    <property type="entry name" value="Succ-CoA_synthase_bsu_CS"/>
</dbReference>
<dbReference type="PANTHER" id="PTHR11815:SF10">
    <property type="entry name" value="SUCCINATE--COA LIGASE [GDP-FORMING] SUBUNIT BETA, MITOCHONDRIAL"/>
    <property type="match status" value="1"/>
</dbReference>
<dbReference type="PROSITE" id="PS01217">
    <property type="entry name" value="SUCCINYL_COA_LIG_3"/>
    <property type="match status" value="1"/>
</dbReference>
<feature type="binding site" evidence="7">
    <location>
        <position position="263"/>
    </location>
    <ligand>
        <name>substrate</name>
        <note>ligand shared with subunit alpha</note>
    </ligand>
</feature>
<dbReference type="GO" id="GO:0004776">
    <property type="term" value="F:succinate-CoA ligase (GDP-forming) activity"/>
    <property type="evidence" value="ECO:0007669"/>
    <property type="project" value="RHEA"/>
</dbReference>
<dbReference type="FunFam" id="3.40.50.261:FF:000001">
    <property type="entry name" value="Succinate--CoA ligase [ADP-forming] subunit beta"/>
    <property type="match status" value="1"/>
</dbReference>
<keyword evidence="3 7" id="KW-0436">Ligase</keyword>
<comment type="subunit">
    <text evidence="7">Heterotetramer of two alpha and two beta subunits.</text>
</comment>
<dbReference type="NCBIfam" id="NF001913">
    <property type="entry name" value="PRK00696.1"/>
    <property type="match status" value="1"/>
</dbReference>
<organism evidence="10 11">
    <name type="scientific">Syntrophotalea acetylenica</name>
    <name type="common">Pelobacter acetylenicus</name>
    <dbReference type="NCBI Taxonomy" id="29542"/>
    <lineage>
        <taxon>Bacteria</taxon>
        <taxon>Pseudomonadati</taxon>
        <taxon>Thermodesulfobacteriota</taxon>
        <taxon>Desulfuromonadia</taxon>
        <taxon>Desulfuromonadales</taxon>
        <taxon>Syntrophotaleaceae</taxon>
        <taxon>Syntrophotalea</taxon>
    </lineage>
</organism>
<name>A0A1L3GF69_SYNAC</name>
<dbReference type="GO" id="GO:0006099">
    <property type="term" value="P:tricarboxylic acid cycle"/>
    <property type="evidence" value="ECO:0007669"/>
    <property type="project" value="UniProtKB-UniRule"/>
</dbReference>
<dbReference type="Gene3D" id="3.30.470.20">
    <property type="entry name" value="ATP-grasp fold, B domain"/>
    <property type="match status" value="1"/>
</dbReference>
<keyword evidence="7 8" id="KW-0067">ATP-binding</keyword>
<dbReference type="InterPro" id="IPR013650">
    <property type="entry name" value="ATP-grasp_succ-CoA_synth-type"/>
</dbReference>
<evidence type="ECO:0000256" key="3">
    <source>
        <dbReference type="ARBA" id="ARBA00022598"/>
    </source>
</evidence>
<dbReference type="PANTHER" id="PTHR11815">
    <property type="entry name" value="SUCCINYL-COA SYNTHETASE BETA CHAIN"/>
    <property type="match status" value="1"/>
</dbReference>
<gene>
    <name evidence="7" type="primary">sucC</name>
    <name evidence="10" type="ORF">A7E75_05925</name>
</gene>
<feature type="binding site" evidence="7">
    <location>
        <position position="101"/>
    </location>
    <ligand>
        <name>ATP</name>
        <dbReference type="ChEBI" id="CHEBI:30616"/>
    </ligand>
</feature>
<keyword evidence="2 7" id="KW-0816">Tricarboxylic acid cycle</keyword>
<evidence type="ECO:0000313" key="10">
    <source>
        <dbReference type="EMBL" id="APG24614.1"/>
    </source>
</evidence>
<comment type="catalytic activity">
    <reaction evidence="7">
        <text>succinate + ATP + CoA = succinyl-CoA + ADP + phosphate</text>
        <dbReference type="Rhea" id="RHEA:17661"/>
        <dbReference type="ChEBI" id="CHEBI:30031"/>
        <dbReference type="ChEBI" id="CHEBI:30616"/>
        <dbReference type="ChEBI" id="CHEBI:43474"/>
        <dbReference type="ChEBI" id="CHEBI:57287"/>
        <dbReference type="ChEBI" id="CHEBI:57292"/>
        <dbReference type="ChEBI" id="CHEBI:456216"/>
        <dbReference type="EC" id="6.2.1.5"/>
    </reaction>
</comment>
<dbReference type="InterPro" id="IPR005809">
    <property type="entry name" value="Succ_CoA_ligase-like_bsu"/>
</dbReference>
<evidence type="ECO:0000259" key="9">
    <source>
        <dbReference type="PROSITE" id="PS50975"/>
    </source>
</evidence>
<feature type="domain" description="ATP-grasp" evidence="9">
    <location>
        <begin position="9"/>
        <end position="228"/>
    </location>
</feature>
<protein>
    <recommendedName>
        <fullName evidence="7">Succinate--CoA ligase [ADP-forming] subunit beta</fullName>
        <ecNumber evidence="7">6.2.1.5</ecNumber>
    </recommendedName>
    <alternativeName>
        <fullName evidence="7">Succinyl-CoA synthetase subunit beta</fullName>
        <shortName evidence="7">SCS-beta</shortName>
    </alternativeName>
</protein>
<keyword evidence="11" id="KW-1185">Reference proteome</keyword>
<dbReference type="GO" id="GO:0000287">
    <property type="term" value="F:magnesium ion binding"/>
    <property type="evidence" value="ECO:0007669"/>
    <property type="project" value="UniProtKB-UniRule"/>
</dbReference>
<dbReference type="GO" id="GO:0005524">
    <property type="term" value="F:ATP binding"/>
    <property type="evidence" value="ECO:0007669"/>
    <property type="project" value="UniProtKB-UniRule"/>
</dbReference>
<dbReference type="RefSeq" id="WP_072286456.1">
    <property type="nucleotide sequence ID" value="NZ_CP015455.1"/>
</dbReference>
<dbReference type="NCBIfam" id="TIGR01016">
    <property type="entry name" value="sucCoAbeta"/>
    <property type="match status" value="1"/>
</dbReference>
<keyword evidence="4 7" id="KW-0479">Metal-binding</keyword>
<dbReference type="InterPro" id="IPR013815">
    <property type="entry name" value="ATP_grasp_subdomain_1"/>
</dbReference>
<dbReference type="EC" id="6.2.1.5" evidence="7"/>
<evidence type="ECO:0000256" key="8">
    <source>
        <dbReference type="PROSITE-ProRule" id="PRU00409"/>
    </source>
</evidence>
<keyword evidence="6 7" id="KW-0460">Magnesium</keyword>
<accession>A0A1L3GF69</accession>
<dbReference type="PIRSF" id="PIRSF001554">
    <property type="entry name" value="SucCS_beta"/>
    <property type="match status" value="1"/>
</dbReference>
<dbReference type="EMBL" id="CP015518">
    <property type="protein sequence ID" value="APG24614.1"/>
    <property type="molecule type" value="Genomic_DNA"/>
</dbReference>